<protein>
    <submittedName>
        <fullName evidence="2">Putative secreted protein</fullName>
    </submittedName>
</protein>
<accession>A0A6B0UW07</accession>
<proteinExistence type="predicted"/>
<feature type="signal peptide" evidence="1">
    <location>
        <begin position="1"/>
        <end position="20"/>
    </location>
</feature>
<name>A0A6B0UW07_IXORI</name>
<reference evidence="2" key="1">
    <citation type="submission" date="2019-12" db="EMBL/GenBank/DDBJ databases">
        <title>An insight into the sialome of adult female Ixodes ricinus ticks feeding for 6 days.</title>
        <authorList>
            <person name="Perner J."/>
            <person name="Ribeiro J.M.C."/>
        </authorList>
    </citation>
    <scope>NUCLEOTIDE SEQUENCE</scope>
    <source>
        <strain evidence="2">Semi-engorged</strain>
        <tissue evidence="2">Salivary glands</tissue>
    </source>
</reference>
<feature type="chain" id="PRO_5025347516" evidence="1">
    <location>
        <begin position="21"/>
        <end position="153"/>
    </location>
</feature>
<evidence type="ECO:0000313" key="2">
    <source>
        <dbReference type="EMBL" id="MXU93865.1"/>
    </source>
</evidence>
<organism evidence="2">
    <name type="scientific">Ixodes ricinus</name>
    <name type="common">Common tick</name>
    <name type="synonym">Acarus ricinus</name>
    <dbReference type="NCBI Taxonomy" id="34613"/>
    <lineage>
        <taxon>Eukaryota</taxon>
        <taxon>Metazoa</taxon>
        <taxon>Ecdysozoa</taxon>
        <taxon>Arthropoda</taxon>
        <taxon>Chelicerata</taxon>
        <taxon>Arachnida</taxon>
        <taxon>Acari</taxon>
        <taxon>Parasitiformes</taxon>
        <taxon>Ixodida</taxon>
        <taxon>Ixodoidea</taxon>
        <taxon>Ixodidae</taxon>
        <taxon>Ixodinae</taxon>
        <taxon>Ixodes</taxon>
    </lineage>
</organism>
<dbReference type="AlphaFoldDB" id="A0A6B0UW07"/>
<evidence type="ECO:0000256" key="1">
    <source>
        <dbReference type="SAM" id="SignalP"/>
    </source>
</evidence>
<keyword evidence="1" id="KW-0732">Signal</keyword>
<dbReference type="EMBL" id="GIFC01011782">
    <property type="protein sequence ID" value="MXU93865.1"/>
    <property type="molecule type" value="Transcribed_RNA"/>
</dbReference>
<sequence length="153" mass="16657">MRSTRKTKVYILALCISVHADMVILGDMYEGHFHLGPVKCQNLGKSPHGTAAPPQRLSFKVCCDAAGRSGCSCRTLWTPGPANACALQSACLSCWCHPSHQPRLTTSSHKSTKRLKCVAVLQRLADVQHATPGTVQRNSSYIHQSCQHDVCCV</sequence>